<dbReference type="EMBL" id="AB183560">
    <property type="protein sequence ID" value="BAD86701.1"/>
    <property type="molecule type" value="Genomic_DNA"/>
</dbReference>
<evidence type="ECO:0000256" key="9">
    <source>
        <dbReference type="ARBA" id="ARBA00023128"/>
    </source>
</evidence>
<dbReference type="Pfam" id="PF00895">
    <property type="entry name" value="ATP-synt_8"/>
    <property type="match status" value="1"/>
</dbReference>
<keyword evidence="9 11" id="KW-0496">Mitochondrion</keyword>
<feature type="transmembrane region" description="Helical" evidence="12">
    <location>
        <begin position="6"/>
        <end position="27"/>
    </location>
</feature>
<evidence type="ECO:0000256" key="2">
    <source>
        <dbReference type="ARBA" id="ARBA00008892"/>
    </source>
</evidence>
<evidence type="ECO:0000256" key="8">
    <source>
        <dbReference type="ARBA" id="ARBA00023065"/>
    </source>
</evidence>
<dbReference type="GeneID" id="3239099"/>
<dbReference type="CTD" id="4509"/>
<evidence type="ECO:0000256" key="7">
    <source>
        <dbReference type="ARBA" id="ARBA00022989"/>
    </source>
</evidence>
<evidence type="ECO:0000256" key="4">
    <source>
        <dbReference type="ARBA" id="ARBA00022547"/>
    </source>
</evidence>
<reference evidence="13" key="1">
    <citation type="journal article" date="2005" name="Mol. Phylogenet. Evol.">
        <title>The phylogenetic status of Paxillosida (Asteroidea) based on complete mitochondrial DNA sequences.</title>
        <authorList>
            <person name="Matsubara M."/>
            <person name="Komatsu M."/>
            <person name="Araki T."/>
            <person name="Asakawa S."/>
            <person name="Yokobori S."/>
            <person name="Watanabe K."/>
            <person name="Wada H."/>
        </authorList>
    </citation>
    <scope>NUCLEOTIDE SEQUENCE</scope>
</reference>
<keyword evidence="3 11" id="KW-0813">Transport</keyword>
<keyword evidence="5 11" id="KW-0812">Transmembrane</keyword>
<keyword evidence="6 11" id="KW-0375">Hydrogen ion transport</keyword>
<sequence length="55" mass="6556">MPQLNFAWWLLNFLLGWAFILVVFMVLSSKNLNYYTNNALSTNTNQLTTNNWLWN</sequence>
<evidence type="ECO:0000256" key="12">
    <source>
        <dbReference type="SAM" id="Phobius"/>
    </source>
</evidence>
<gene>
    <name evidence="13" type="primary">ATP8</name>
</gene>
<keyword evidence="10 12" id="KW-0472">Membrane</keyword>
<name>Q5KSQ2_ASTPO</name>
<comment type="similarity">
    <text evidence="2 11">Belongs to the ATPase protein 8 family.</text>
</comment>
<keyword evidence="4 11" id="KW-0138">CF(0)</keyword>
<dbReference type="GO" id="GO:0015986">
    <property type="term" value="P:proton motive force-driven ATP synthesis"/>
    <property type="evidence" value="ECO:0007669"/>
    <property type="project" value="InterPro"/>
</dbReference>
<proteinExistence type="inferred from homology"/>
<geneLocation type="mitochondrion" evidence="13"/>
<evidence type="ECO:0000256" key="5">
    <source>
        <dbReference type="ARBA" id="ARBA00022692"/>
    </source>
</evidence>
<dbReference type="RefSeq" id="YP_187593.1">
    <property type="nucleotide sequence ID" value="NC_006666.1"/>
</dbReference>
<keyword evidence="8 11" id="KW-0406">Ion transport</keyword>
<evidence type="ECO:0000256" key="10">
    <source>
        <dbReference type="ARBA" id="ARBA00023136"/>
    </source>
</evidence>
<evidence type="ECO:0000256" key="11">
    <source>
        <dbReference type="RuleBase" id="RU003661"/>
    </source>
</evidence>
<evidence type="ECO:0000256" key="6">
    <source>
        <dbReference type="ARBA" id="ARBA00022781"/>
    </source>
</evidence>
<protein>
    <recommendedName>
        <fullName evidence="11">ATP synthase complex subunit 8</fullName>
    </recommendedName>
</protein>
<evidence type="ECO:0000256" key="3">
    <source>
        <dbReference type="ARBA" id="ARBA00022448"/>
    </source>
</evidence>
<evidence type="ECO:0000256" key="1">
    <source>
        <dbReference type="ARBA" id="ARBA00004304"/>
    </source>
</evidence>
<organism evidence="13">
    <name type="scientific">Astropecten polyacanthus</name>
    <name type="common">Comb sea star</name>
    <dbReference type="NCBI Taxonomy" id="60560"/>
    <lineage>
        <taxon>Eukaryota</taxon>
        <taxon>Metazoa</taxon>
        <taxon>Echinodermata</taxon>
        <taxon>Eleutherozoa</taxon>
        <taxon>Asterozoa</taxon>
        <taxon>Asteroidea</taxon>
        <taxon>Valvatacea</taxon>
        <taxon>Paxillosida</taxon>
        <taxon>Astropectinidae</taxon>
        <taxon>Astropecten</taxon>
    </lineage>
</organism>
<accession>Q5KSQ2</accession>
<dbReference type="GO" id="GO:0015078">
    <property type="term" value="F:proton transmembrane transporter activity"/>
    <property type="evidence" value="ECO:0007669"/>
    <property type="project" value="InterPro"/>
</dbReference>
<dbReference type="InterPro" id="IPR001421">
    <property type="entry name" value="ATP8_metazoa"/>
</dbReference>
<dbReference type="GO" id="GO:0045259">
    <property type="term" value="C:proton-transporting ATP synthase complex"/>
    <property type="evidence" value="ECO:0007669"/>
    <property type="project" value="UniProtKB-KW"/>
</dbReference>
<keyword evidence="7 12" id="KW-1133">Transmembrane helix</keyword>
<evidence type="ECO:0000313" key="13">
    <source>
        <dbReference type="EMBL" id="BAD86701.1"/>
    </source>
</evidence>
<dbReference type="GO" id="GO:0031966">
    <property type="term" value="C:mitochondrial membrane"/>
    <property type="evidence" value="ECO:0007669"/>
    <property type="project" value="UniProtKB-SubCell"/>
</dbReference>
<comment type="subcellular location">
    <subcellularLocation>
        <location evidence="1 11">Mitochondrion membrane</location>
        <topology evidence="1 11">Single-pass membrane protein</topology>
    </subcellularLocation>
</comment>
<dbReference type="AlphaFoldDB" id="Q5KSQ2"/>